<reference evidence="1" key="2">
    <citation type="journal article" date="2015" name="Data Brief">
        <title>Shoot transcriptome of the giant reed, Arundo donax.</title>
        <authorList>
            <person name="Barrero R.A."/>
            <person name="Guerrero F.D."/>
            <person name="Moolhuijzen P."/>
            <person name="Goolsby J.A."/>
            <person name="Tidwell J."/>
            <person name="Bellgard S.E."/>
            <person name="Bellgard M.I."/>
        </authorList>
    </citation>
    <scope>NUCLEOTIDE SEQUENCE</scope>
    <source>
        <tissue evidence="1">Shoot tissue taken approximately 20 cm above the soil surface</tissue>
    </source>
</reference>
<organism evidence="1">
    <name type="scientific">Arundo donax</name>
    <name type="common">Giant reed</name>
    <name type="synonym">Donax arundinaceus</name>
    <dbReference type="NCBI Taxonomy" id="35708"/>
    <lineage>
        <taxon>Eukaryota</taxon>
        <taxon>Viridiplantae</taxon>
        <taxon>Streptophyta</taxon>
        <taxon>Embryophyta</taxon>
        <taxon>Tracheophyta</taxon>
        <taxon>Spermatophyta</taxon>
        <taxon>Magnoliopsida</taxon>
        <taxon>Liliopsida</taxon>
        <taxon>Poales</taxon>
        <taxon>Poaceae</taxon>
        <taxon>PACMAD clade</taxon>
        <taxon>Arundinoideae</taxon>
        <taxon>Arundineae</taxon>
        <taxon>Arundo</taxon>
    </lineage>
</organism>
<sequence length="18" mass="2043">MLQASCFLNFRLSVAEIT</sequence>
<accession>A0A0A9E7X2</accession>
<reference evidence="1" key="1">
    <citation type="submission" date="2014-09" db="EMBL/GenBank/DDBJ databases">
        <authorList>
            <person name="Magalhaes I.L.F."/>
            <person name="Oliveira U."/>
            <person name="Santos F.R."/>
            <person name="Vidigal T.H.D.A."/>
            <person name="Brescovit A.D."/>
            <person name="Santos A.J."/>
        </authorList>
    </citation>
    <scope>NUCLEOTIDE SEQUENCE</scope>
    <source>
        <tissue evidence="1">Shoot tissue taken approximately 20 cm above the soil surface</tissue>
    </source>
</reference>
<evidence type="ECO:0000313" key="1">
    <source>
        <dbReference type="EMBL" id="JAD95093.1"/>
    </source>
</evidence>
<dbReference type="AlphaFoldDB" id="A0A0A9E7X2"/>
<dbReference type="EMBL" id="GBRH01202802">
    <property type="protein sequence ID" value="JAD95093.1"/>
    <property type="molecule type" value="Transcribed_RNA"/>
</dbReference>
<protein>
    <submittedName>
        <fullName evidence="1">Uncharacterized protein</fullName>
    </submittedName>
</protein>
<name>A0A0A9E7X2_ARUDO</name>
<proteinExistence type="predicted"/>